<keyword evidence="1" id="KW-0812">Transmembrane</keyword>
<organism evidence="2">
    <name type="scientific">mine drainage metagenome</name>
    <dbReference type="NCBI Taxonomy" id="410659"/>
    <lineage>
        <taxon>unclassified sequences</taxon>
        <taxon>metagenomes</taxon>
        <taxon>ecological metagenomes</taxon>
    </lineage>
</organism>
<protein>
    <submittedName>
        <fullName evidence="2">Uncharacterized protein</fullName>
    </submittedName>
</protein>
<keyword evidence="1" id="KW-1133">Transmembrane helix</keyword>
<name>A0A1J5P872_9ZZZZ</name>
<proteinExistence type="predicted"/>
<feature type="transmembrane region" description="Helical" evidence="1">
    <location>
        <begin position="7"/>
        <end position="35"/>
    </location>
</feature>
<comment type="caution">
    <text evidence="2">The sequence shown here is derived from an EMBL/GenBank/DDBJ whole genome shotgun (WGS) entry which is preliminary data.</text>
</comment>
<gene>
    <name evidence="2" type="ORF">GALL_510110</name>
</gene>
<reference evidence="2" key="1">
    <citation type="submission" date="2016-10" db="EMBL/GenBank/DDBJ databases">
        <title>Sequence of Gallionella enrichment culture.</title>
        <authorList>
            <person name="Poehlein A."/>
            <person name="Muehling M."/>
            <person name="Daniel R."/>
        </authorList>
    </citation>
    <scope>NUCLEOTIDE SEQUENCE</scope>
</reference>
<keyword evidence="1" id="KW-0472">Membrane</keyword>
<dbReference type="AlphaFoldDB" id="A0A1J5P872"/>
<feature type="transmembrane region" description="Helical" evidence="1">
    <location>
        <begin position="41"/>
        <end position="63"/>
    </location>
</feature>
<evidence type="ECO:0000256" key="1">
    <source>
        <dbReference type="SAM" id="Phobius"/>
    </source>
</evidence>
<accession>A0A1J5P872</accession>
<sequence length="73" mass="8258">MKAILQAVYIIALFLQFPIVKIIFPFTFGIVLNVLPFGSNSAIFMVGLVRTFGFAIAVLFHFFKCAAFKIRLR</sequence>
<evidence type="ECO:0000313" key="2">
    <source>
        <dbReference type="EMBL" id="OIQ67410.1"/>
    </source>
</evidence>
<dbReference type="EMBL" id="MLJW01005944">
    <property type="protein sequence ID" value="OIQ67410.1"/>
    <property type="molecule type" value="Genomic_DNA"/>
</dbReference>